<dbReference type="Proteomes" id="UP000011115">
    <property type="component" value="Unassembled WGS sequence"/>
</dbReference>
<dbReference type="Gramene" id="PGSC0003DMT400044997">
    <property type="protein sequence ID" value="PGSC0003DMT400044997"/>
    <property type="gene ID" value="PGSC0003DMG400017452"/>
</dbReference>
<accession>M1BGY5</accession>
<dbReference type="SUPFAM" id="SSF52047">
    <property type="entry name" value="RNI-like"/>
    <property type="match status" value="1"/>
</dbReference>
<dbReference type="PANTHER" id="PTHR31639:SF328">
    <property type="entry name" value="F-BOX DOMAIN-CONTAINING PROTEIN"/>
    <property type="match status" value="1"/>
</dbReference>
<organism evidence="2 3">
    <name type="scientific">Solanum tuberosum</name>
    <name type="common">Potato</name>
    <dbReference type="NCBI Taxonomy" id="4113"/>
    <lineage>
        <taxon>Eukaryota</taxon>
        <taxon>Viridiplantae</taxon>
        <taxon>Streptophyta</taxon>
        <taxon>Embryophyta</taxon>
        <taxon>Tracheophyta</taxon>
        <taxon>Spermatophyta</taxon>
        <taxon>Magnoliopsida</taxon>
        <taxon>eudicotyledons</taxon>
        <taxon>Gunneridae</taxon>
        <taxon>Pentapetalae</taxon>
        <taxon>asterids</taxon>
        <taxon>lamiids</taxon>
        <taxon>Solanales</taxon>
        <taxon>Solanaceae</taxon>
        <taxon>Solanoideae</taxon>
        <taxon>Solaneae</taxon>
        <taxon>Solanum</taxon>
    </lineage>
</organism>
<dbReference type="InterPro" id="IPR053781">
    <property type="entry name" value="F-box_AtFBL13-like"/>
</dbReference>
<dbReference type="InterPro" id="IPR036047">
    <property type="entry name" value="F-box-like_dom_sf"/>
</dbReference>
<dbReference type="InterPro" id="IPR001810">
    <property type="entry name" value="F-box_dom"/>
</dbReference>
<evidence type="ECO:0000313" key="2">
    <source>
        <dbReference type="EnsemblPlants" id="PGSC0003DMT400044997"/>
    </source>
</evidence>
<dbReference type="EnsemblPlants" id="PGSC0003DMT400044997">
    <property type="protein sequence ID" value="PGSC0003DMT400044997"/>
    <property type="gene ID" value="PGSC0003DMG400017452"/>
</dbReference>
<dbReference type="PaxDb" id="4113-PGSC0003DMT400044997"/>
<evidence type="ECO:0000313" key="3">
    <source>
        <dbReference type="Proteomes" id="UP000011115"/>
    </source>
</evidence>
<reference evidence="3" key="1">
    <citation type="journal article" date="2011" name="Nature">
        <title>Genome sequence and analysis of the tuber crop potato.</title>
        <authorList>
            <consortium name="The Potato Genome Sequencing Consortium"/>
        </authorList>
    </citation>
    <scope>NUCLEOTIDE SEQUENCE [LARGE SCALE GENOMIC DNA]</scope>
    <source>
        <strain evidence="3">cv. DM1-3 516 R44</strain>
    </source>
</reference>
<dbReference type="InterPro" id="IPR013187">
    <property type="entry name" value="F-box-assoc_dom_typ3"/>
</dbReference>
<proteinExistence type="predicted"/>
<dbReference type="InterPro" id="IPR017451">
    <property type="entry name" value="F-box-assoc_interact_dom"/>
</dbReference>
<dbReference type="InterPro" id="IPR055411">
    <property type="entry name" value="LRR_FXL15/At3g58940/PEG3-like"/>
</dbReference>
<dbReference type="Pfam" id="PF24758">
    <property type="entry name" value="LRR_At5g56370"/>
    <property type="match status" value="1"/>
</dbReference>
<reference evidence="2" key="2">
    <citation type="submission" date="2015-06" db="UniProtKB">
        <authorList>
            <consortium name="EnsemblPlants"/>
        </authorList>
    </citation>
    <scope>IDENTIFICATION</scope>
    <source>
        <strain evidence="2">DM1-3 516 R44</strain>
    </source>
</reference>
<sequence>MGSEVIAICNPATREVRFLPDVPHEGEDFICSIGFEREENKYKVVLTIETNGKLSRAWVFTLGIDKSWREMIKYGEHDYYIAGHISGICISGIIYRISLAPDYCIVAFDVKSEIFTSITMSIELCRSFIDCDNMLIEVNGKLGMMKYSDYLFGNDIYLWVFEEHEEWKHEILHIPLEREPNEFYFDPFMIRKYGAEEIVFAIHITSRSHDDVLVFYIYDMKNKSWRHFEVQEFPGQIEMNRSRLVQWPLLYHLYHHKQLRSRRGFLTESLMSPNGKEIACQSVALDVLSSLPENVIHDILKFLPLRDVVRTNILSTKWRYKWCRIPQLELHIAPWLVEDLRSSSIQFNKILYHLLTFHAGPISKFIFSLYTNGRGRPELDKLVYFLSRNGVQHLDFTFCGCSQYKMHSSFFTCSQLRYLSLSGCEIQIVPPAFKGFHKLISLKLSEVTISSIVLESLIPNCPLLEQLVCDGVAIDDPEISAPMLRSFEYIEDEGFICLKSAPYLAKLSLTHMKYHVGTGSFLESFSALEHLKLNRFSLKVIDEDDEIPELECLNLEAFSDVTFIHLREVKLIQTIGSEPELQLIKLLLAKSPMLERMLIQPSKTGGHASRTITIPIVLNSFRRASPEVQVVYNL</sequence>
<dbReference type="InParanoid" id="M1BGY5"/>
<dbReference type="SUPFAM" id="SSF81383">
    <property type="entry name" value="F-box domain"/>
    <property type="match status" value="1"/>
</dbReference>
<dbReference type="Pfam" id="PF00646">
    <property type="entry name" value="F-box"/>
    <property type="match status" value="1"/>
</dbReference>
<dbReference type="NCBIfam" id="TIGR01640">
    <property type="entry name" value="F_box_assoc_1"/>
    <property type="match status" value="1"/>
</dbReference>
<dbReference type="HOGENOM" id="CLU_431750_0_0_1"/>
<dbReference type="Pfam" id="PF08268">
    <property type="entry name" value="FBA_3"/>
    <property type="match status" value="1"/>
</dbReference>
<dbReference type="Gene3D" id="3.80.10.10">
    <property type="entry name" value="Ribonuclease Inhibitor"/>
    <property type="match status" value="1"/>
</dbReference>
<dbReference type="CDD" id="cd22160">
    <property type="entry name" value="F-box_AtFBL13-like"/>
    <property type="match status" value="1"/>
</dbReference>
<feature type="domain" description="F-box" evidence="1">
    <location>
        <begin position="285"/>
        <end position="319"/>
    </location>
</feature>
<keyword evidence="3" id="KW-1185">Reference proteome</keyword>
<dbReference type="AlphaFoldDB" id="M1BGY5"/>
<name>M1BGY5_SOLTU</name>
<dbReference type="PROSITE" id="PS50181">
    <property type="entry name" value="FBOX"/>
    <property type="match status" value="1"/>
</dbReference>
<evidence type="ECO:0000259" key="1">
    <source>
        <dbReference type="PROSITE" id="PS50181"/>
    </source>
</evidence>
<dbReference type="PANTHER" id="PTHR31639">
    <property type="entry name" value="F-BOX PROTEIN-LIKE"/>
    <property type="match status" value="1"/>
</dbReference>
<dbReference type="InterPro" id="IPR032675">
    <property type="entry name" value="LRR_dom_sf"/>
</dbReference>
<protein>
    <submittedName>
        <fullName evidence="2">Ubiquitin-protein ligase</fullName>
    </submittedName>
</protein>
<dbReference type="eggNOG" id="ENOG502R3A4">
    <property type="taxonomic scope" value="Eukaryota"/>
</dbReference>